<dbReference type="HAMAP" id="MF_00530">
    <property type="entry name" value="ATP_synth_epsil_bac"/>
    <property type="match status" value="1"/>
</dbReference>
<evidence type="ECO:0000256" key="2">
    <source>
        <dbReference type="ARBA" id="ARBA00004202"/>
    </source>
</evidence>
<comment type="function">
    <text evidence="1 12">Produces ATP from ADP in the presence of a proton gradient across the membrane.</text>
</comment>
<sequence length="140" mass="15127">MSKNDELTVSVVTPAGSVYEGTTSLAICSTPEGKIGIMPNRLPLLTTLVIDEVKIQQPDGSFENIAISGGFLEFSNNELSIVAPAAERAEDIDVERAMSARDRAQKRIAEAKSNKKSVNDLERAEIALKRAINRLNISKG</sequence>
<organism evidence="17 18">
    <name type="scientific">Ligilactobacillus saerimneri</name>
    <dbReference type="NCBI Taxonomy" id="228229"/>
    <lineage>
        <taxon>Bacteria</taxon>
        <taxon>Bacillati</taxon>
        <taxon>Bacillota</taxon>
        <taxon>Bacilli</taxon>
        <taxon>Lactobacillales</taxon>
        <taxon>Lactobacillaceae</taxon>
        <taxon>Ligilactobacillus</taxon>
    </lineage>
</organism>
<dbReference type="GO" id="GO:0045259">
    <property type="term" value="C:proton-transporting ATP synthase complex"/>
    <property type="evidence" value="ECO:0007669"/>
    <property type="project" value="UniProtKB-KW"/>
</dbReference>
<dbReference type="RefSeq" id="WP_009553772.1">
    <property type="nucleotide sequence ID" value="NZ_CANCVX010000007.1"/>
</dbReference>
<dbReference type="GO" id="GO:0046933">
    <property type="term" value="F:proton-transporting ATP synthase activity, rotational mechanism"/>
    <property type="evidence" value="ECO:0007669"/>
    <property type="project" value="UniProtKB-UniRule"/>
</dbReference>
<evidence type="ECO:0000313" key="18">
    <source>
        <dbReference type="Proteomes" id="UP000510886"/>
    </source>
</evidence>
<dbReference type="InterPro" id="IPR020547">
    <property type="entry name" value="ATP_synth_F1_esu_C"/>
</dbReference>
<reference evidence="17 18" key="1">
    <citation type="submission" date="2020-01" db="EMBL/GenBank/DDBJ databases">
        <title>Complete and circular genome sequences of six lactobacillus isolates from horses.</title>
        <authorList>
            <person name="Hassan H.M."/>
        </authorList>
    </citation>
    <scope>NUCLEOTIDE SEQUENCE [LARGE SCALE GENOMIC DNA]</scope>
    <source>
        <strain evidence="17 18">1A</strain>
    </source>
</reference>
<comment type="subunit">
    <text evidence="12 13">F-type ATPases have 2 components, CF(1) - the catalytic core - and CF(0) - the membrane proton channel. CF(1) has five subunits: alpha(3), beta(3), gamma(1), delta(1), epsilon(1). CF(0) has three main subunits: a, b and c.</text>
</comment>
<dbReference type="KEGG" id="lsw:GTO87_06075"/>
<keyword evidence="8 12" id="KW-0139">CF(1)</keyword>
<evidence type="ECO:0000256" key="6">
    <source>
        <dbReference type="ARBA" id="ARBA00023065"/>
    </source>
</evidence>
<proteinExistence type="inferred from homology"/>
<evidence type="ECO:0000259" key="16">
    <source>
        <dbReference type="Pfam" id="PF02823"/>
    </source>
</evidence>
<dbReference type="PANTHER" id="PTHR13822">
    <property type="entry name" value="ATP SYNTHASE DELTA/EPSILON CHAIN"/>
    <property type="match status" value="1"/>
</dbReference>
<comment type="subcellular location">
    <subcellularLocation>
        <location evidence="2 12">Cell membrane</location>
        <topology evidence="2 12">Peripheral membrane protein</topology>
    </subcellularLocation>
</comment>
<evidence type="ECO:0000256" key="10">
    <source>
        <dbReference type="ARBA" id="ARBA00030215"/>
    </source>
</evidence>
<keyword evidence="9 12" id="KW-0066">ATP synthesis</keyword>
<evidence type="ECO:0000256" key="4">
    <source>
        <dbReference type="ARBA" id="ARBA00014480"/>
    </source>
</evidence>
<keyword evidence="7 12" id="KW-0472">Membrane</keyword>
<dbReference type="AlphaFoldDB" id="A0A7H9ELP9"/>
<dbReference type="SUPFAM" id="SSF51344">
    <property type="entry name" value="Epsilon subunit of F1F0-ATP synthase N-terminal domain"/>
    <property type="match status" value="1"/>
</dbReference>
<protein>
    <recommendedName>
        <fullName evidence="4 12">ATP synthase epsilon chain</fullName>
    </recommendedName>
    <alternativeName>
        <fullName evidence="11 12">ATP synthase F1 sector epsilon subunit</fullName>
    </alternativeName>
    <alternativeName>
        <fullName evidence="10 12">F-ATPase epsilon subunit</fullName>
    </alternativeName>
</protein>
<evidence type="ECO:0000259" key="15">
    <source>
        <dbReference type="Pfam" id="PF00401"/>
    </source>
</evidence>
<dbReference type="InterPro" id="IPR001469">
    <property type="entry name" value="ATP_synth_F1_dsu/esu"/>
</dbReference>
<keyword evidence="14" id="KW-0175">Coiled coil</keyword>
<evidence type="ECO:0000256" key="1">
    <source>
        <dbReference type="ARBA" id="ARBA00003543"/>
    </source>
</evidence>
<evidence type="ECO:0000256" key="3">
    <source>
        <dbReference type="ARBA" id="ARBA00005712"/>
    </source>
</evidence>
<dbReference type="Pfam" id="PF02823">
    <property type="entry name" value="ATP-synt_DE_N"/>
    <property type="match status" value="1"/>
</dbReference>
<dbReference type="InterPro" id="IPR036771">
    <property type="entry name" value="ATPsynth_dsu/esu_N"/>
</dbReference>
<evidence type="ECO:0000256" key="5">
    <source>
        <dbReference type="ARBA" id="ARBA00022448"/>
    </source>
</evidence>
<evidence type="ECO:0000313" key="17">
    <source>
        <dbReference type="EMBL" id="QLL78207.1"/>
    </source>
</evidence>
<evidence type="ECO:0000256" key="8">
    <source>
        <dbReference type="ARBA" id="ARBA00023196"/>
    </source>
</evidence>
<evidence type="ECO:0000256" key="7">
    <source>
        <dbReference type="ARBA" id="ARBA00023136"/>
    </source>
</evidence>
<dbReference type="GeneID" id="89599954"/>
<keyword evidence="12" id="KW-0375">Hydrogen ion transport</keyword>
<feature type="coiled-coil region" evidence="14">
    <location>
        <begin position="94"/>
        <end position="134"/>
    </location>
</feature>
<gene>
    <name evidence="12" type="primary">atpC</name>
    <name evidence="17" type="ORF">GTO87_06075</name>
</gene>
<keyword evidence="6 12" id="KW-0406">Ion transport</keyword>
<keyword evidence="5 12" id="KW-0813">Transport</keyword>
<name>A0A7H9ELP9_9LACO</name>
<evidence type="ECO:0000256" key="11">
    <source>
        <dbReference type="ARBA" id="ARBA00031795"/>
    </source>
</evidence>
<keyword evidence="12" id="KW-1003">Cell membrane</keyword>
<accession>A0A7H9ELP9</accession>
<dbReference type="PANTHER" id="PTHR13822:SF10">
    <property type="entry name" value="ATP SYNTHASE EPSILON CHAIN, CHLOROPLASTIC"/>
    <property type="match status" value="1"/>
</dbReference>
<dbReference type="Pfam" id="PF00401">
    <property type="entry name" value="ATP-synt_DE"/>
    <property type="match status" value="1"/>
</dbReference>
<dbReference type="EMBL" id="CP047418">
    <property type="protein sequence ID" value="QLL78207.1"/>
    <property type="molecule type" value="Genomic_DNA"/>
</dbReference>
<evidence type="ECO:0000256" key="9">
    <source>
        <dbReference type="ARBA" id="ARBA00023310"/>
    </source>
</evidence>
<dbReference type="GO" id="GO:0005886">
    <property type="term" value="C:plasma membrane"/>
    <property type="evidence" value="ECO:0007669"/>
    <property type="project" value="UniProtKB-SubCell"/>
</dbReference>
<evidence type="ECO:0000256" key="13">
    <source>
        <dbReference type="RuleBase" id="RU003656"/>
    </source>
</evidence>
<dbReference type="SUPFAM" id="SSF46604">
    <property type="entry name" value="Epsilon subunit of F1F0-ATP synthase C-terminal domain"/>
    <property type="match status" value="1"/>
</dbReference>
<dbReference type="Gene3D" id="1.20.5.440">
    <property type="entry name" value="ATP synthase delta/epsilon subunit, C-terminal domain"/>
    <property type="match status" value="1"/>
</dbReference>
<evidence type="ECO:0000256" key="12">
    <source>
        <dbReference type="HAMAP-Rule" id="MF_00530"/>
    </source>
</evidence>
<dbReference type="NCBIfam" id="TIGR01216">
    <property type="entry name" value="ATP_synt_epsi"/>
    <property type="match status" value="1"/>
</dbReference>
<evidence type="ECO:0000256" key="14">
    <source>
        <dbReference type="SAM" id="Coils"/>
    </source>
</evidence>
<dbReference type="Gene3D" id="2.60.15.10">
    <property type="entry name" value="F0F1 ATP synthase delta/epsilon subunit, N-terminal"/>
    <property type="match status" value="1"/>
</dbReference>
<dbReference type="InterPro" id="IPR020546">
    <property type="entry name" value="ATP_synth_F1_dsu/esu_N"/>
</dbReference>
<feature type="domain" description="ATP synthase F1 complex delta/epsilon subunit N-terminal" evidence="16">
    <location>
        <begin position="7"/>
        <end position="86"/>
    </location>
</feature>
<dbReference type="InterPro" id="IPR036794">
    <property type="entry name" value="ATP_F1_dsu/esu_C_sf"/>
</dbReference>
<feature type="domain" description="ATP synthase epsilon subunit C-terminal" evidence="15">
    <location>
        <begin position="90"/>
        <end position="138"/>
    </location>
</feature>
<dbReference type="GO" id="GO:0005524">
    <property type="term" value="F:ATP binding"/>
    <property type="evidence" value="ECO:0007669"/>
    <property type="project" value="UniProtKB-UniRule"/>
</dbReference>
<comment type="similarity">
    <text evidence="3 12 13">Belongs to the ATPase epsilon chain family.</text>
</comment>
<dbReference type="Proteomes" id="UP000510886">
    <property type="component" value="Chromosome"/>
</dbReference>
<dbReference type="CDD" id="cd12152">
    <property type="entry name" value="F1-ATPase_delta"/>
    <property type="match status" value="1"/>
</dbReference>
<dbReference type="NCBIfam" id="NF001846">
    <property type="entry name" value="PRK00571.1-3"/>
    <property type="match status" value="1"/>
</dbReference>